<dbReference type="InterPro" id="IPR050483">
    <property type="entry name" value="CoA-transferase_III_domain"/>
</dbReference>
<accession>A0A2U3I374</accession>
<evidence type="ECO:0000256" key="1">
    <source>
        <dbReference type="ARBA" id="ARBA00022679"/>
    </source>
</evidence>
<dbReference type="Gene3D" id="3.40.50.10540">
    <property type="entry name" value="Crotonobetainyl-coa:carnitine coa-transferase, domain 1"/>
    <property type="match status" value="1"/>
</dbReference>
<keyword evidence="1 2" id="KW-0808">Transferase</keyword>
<dbReference type="GO" id="GO:0008410">
    <property type="term" value="F:CoA-transferase activity"/>
    <property type="evidence" value="ECO:0007669"/>
    <property type="project" value="TreeGrafter"/>
</dbReference>
<dbReference type="PANTHER" id="PTHR48207">
    <property type="entry name" value="SUCCINATE--HYDROXYMETHYLGLUTARATE COA-TRANSFERASE"/>
    <property type="match status" value="1"/>
</dbReference>
<gene>
    <name evidence="2" type="ORF">NOV72_01826</name>
</gene>
<dbReference type="AlphaFoldDB" id="A0A2U3I374"/>
<sequence length="405" mass="44905">MSGPLNGVRIVDLTTVLMGPYATQILGDLGADIIKVEPPAGDNVRGLGPKRNEGMSGIFLHVNRNKRSIVLDLKIEAGREALLRLAADADVLIYNVRPQAMARLRLDYETLARVNPRIVYVGVYGYGQRGPYAAKPAYDDLIQGAVAIPTLGMLAGADAPRYVPCAMADRVVGMSAANAVSAALYHRALTGEGQRIDVPMFETMAQFILGDHLCGETFDPSAGPVGYARLLNDYRRPYETRDGYLCVMLYNDKQWRAFFDLIGQPEVMARDPRFSTISKRTEHIRELYRMVAELMKTRTSEAWRILLEQADIPVMPMHTIDSLMRDPHLDAVGFFEMVEHPSEGRMRTMAVPSTWSESVPTFRHHAPRFGEHSVEILREAGYTDAEIAALKAQGVTVTADCAPPR</sequence>
<evidence type="ECO:0000313" key="3">
    <source>
        <dbReference type="Proteomes" id="UP000238169"/>
    </source>
</evidence>
<dbReference type="InterPro" id="IPR023606">
    <property type="entry name" value="CoA-Trfase_III_dom_1_sf"/>
</dbReference>
<dbReference type="RefSeq" id="WP_106854371.1">
    <property type="nucleotide sequence ID" value="NZ_OGTP01000004.1"/>
</dbReference>
<dbReference type="OrthoDB" id="5294844at2"/>
<evidence type="ECO:0000313" key="2">
    <source>
        <dbReference type="EMBL" id="SPB14583.1"/>
    </source>
</evidence>
<dbReference type="SUPFAM" id="SSF89796">
    <property type="entry name" value="CoA-transferase family III (CaiB/BaiF)"/>
    <property type="match status" value="1"/>
</dbReference>
<keyword evidence="3" id="KW-1185">Reference proteome</keyword>
<reference evidence="3" key="1">
    <citation type="submission" date="2018-01" db="EMBL/GenBank/DDBJ databases">
        <authorList>
            <person name="Peeters C."/>
        </authorList>
    </citation>
    <scope>NUCLEOTIDE SEQUENCE [LARGE SCALE GENOMIC DNA]</scope>
</reference>
<dbReference type="InterPro" id="IPR003673">
    <property type="entry name" value="CoA-Trfase_fam_III"/>
</dbReference>
<dbReference type="InterPro" id="IPR044855">
    <property type="entry name" value="CoA-Trfase_III_dom3_sf"/>
</dbReference>
<name>A0A2U3I374_9BURK</name>
<dbReference type="Pfam" id="PF02515">
    <property type="entry name" value="CoA_transf_3"/>
    <property type="match status" value="1"/>
</dbReference>
<dbReference type="PANTHER" id="PTHR48207:SF4">
    <property type="entry name" value="BLL6097 PROTEIN"/>
    <property type="match status" value="1"/>
</dbReference>
<protein>
    <submittedName>
        <fullName evidence="2">Acetyl-CoA acetyltransferase</fullName>
    </submittedName>
</protein>
<proteinExistence type="predicted"/>
<dbReference type="Proteomes" id="UP000238169">
    <property type="component" value="Unassembled WGS sequence"/>
</dbReference>
<organism evidence="2 3">
    <name type="scientific">Caballeronia novacaledonica</name>
    <dbReference type="NCBI Taxonomy" id="1544861"/>
    <lineage>
        <taxon>Bacteria</taxon>
        <taxon>Pseudomonadati</taxon>
        <taxon>Pseudomonadota</taxon>
        <taxon>Betaproteobacteria</taxon>
        <taxon>Burkholderiales</taxon>
        <taxon>Burkholderiaceae</taxon>
        <taxon>Caballeronia</taxon>
    </lineage>
</organism>
<dbReference type="Gene3D" id="3.30.1540.10">
    <property type="entry name" value="formyl-coa transferase, domain 3"/>
    <property type="match status" value="1"/>
</dbReference>
<dbReference type="EMBL" id="OGTP01000004">
    <property type="protein sequence ID" value="SPB14583.1"/>
    <property type="molecule type" value="Genomic_DNA"/>
</dbReference>